<dbReference type="InterPro" id="IPR023361">
    <property type="entry name" value="DUF1285_beta_roll_sf"/>
</dbReference>
<name>A0A432XU65_9GAMM</name>
<organism evidence="3 4">
    <name type="scientific">Pseudidiomarina homiensis</name>
    <dbReference type="NCBI Taxonomy" id="364198"/>
    <lineage>
        <taxon>Bacteria</taxon>
        <taxon>Pseudomonadati</taxon>
        <taxon>Pseudomonadota</taxon>
        <taxon>Gammaproteobacteria</taxon>
        <taxon>Alteromonadales</taxon>
        <taxon>Idiomarinaceae</taxon>
        <taxon>Pseudidiomarina</taxon>
    </lineage>
</organism>
<dbReference type="EMBL" id="PIPX01000003">
    <property type="protein sequence ID" value="RUO52260.1"/>
    <property type="molecule type" value="Genomic_DNA"/>
</dbReference>
<evidence type="ECO:0000259" key="1">
    <source>
        <dbReference type="Pfam" id="PF06938"/>
    </source>
</evidence>
<keyword evidence="4" id="KW-1185">Reference proteome</keyword>
<evidence type="ECO:0000313" key="4">
    <source>
        <dbReference type="Proteomes" id="UP000287649"/>
    </source>
</evidence>
<evidence type="ECO:0000313" key="3">
    <source>
        <dbReference type="EMBL" id="RUO52260.1"/>
    </source>
</evidence>
<proteinExistence type="predicted"/>
<dbReference type="Gene3D" id="3.10.540.10">
    <property type="entry name" value="duf1285 like domain"/>
    <property type="match status" value="1"/>
</dbReference>
<dbReference type="Proteomes" id="UP000287649">
    <property type="component" value="Unassembled WGS sequence"/>
</dbReference>
<sequence>MQLQQLLKSLELRNHAPTEQWDPQYCGEIPLHIDANGKWFYQNSPIGRERLVKLFASVLVCENGEHFLVTPVEKVKISVADAPLLIVAWQQINNEQGSVIQVTTNVDTQYPLSDDYPLLVKDQVPYVQLDHGLLAKVARTVYYQWAELATLDEASQTLQITSGDCAFTLGHL</sequence>
<gene>
    <name evidence="3" type="ORF">CWI70_11025</name>
</gene>
<protein>
    <submittedName>
        <fullName evidence="3">DUF1285 domain-containing protein</fullName>
    </submittedName>
</protein>
<evidence type="ECO:0000259" key="2">
    <source>
        <dbReference type="Pfam" id="PF21028"/>
    </source>
</evidence>
<dbReference type="AlphaFoldDB" id="A0A432XU65"/>
<dbReference type="PIRSF" id="PIRSF029557">
    <property type="entry name" value="UCP029557"/>
    <property type="match status" value="1"/>
</dbReference>
<dbReference type="Pfam" id="PF06938">
    <property type="entry name" value="DUF1285_N"/>
    <property type="match status" value="1"/>
</dbReference>
<dbReference type="OrthoDB" id="3078366at2"/>
<dbReference type="Gene3D" id="2.30.270.10">
    <property type="entry name" value="duf1285 protein"/>
    <property type="match status" value="1"/>
</dbReference>
<feature type="domain" description="DUF1285" evidence="1">
    <location>
        <begin position="16"/>
        <end position="82"/>
    </location>
</feature>
<dbReference type="InterPro" id="IPR010707">
    <property type="entry name" value="DUF1285"/>
</dbReference>
<reference evidence="4" key="1">
    <citation type="journal article" date="2018" name="Front. Microbiol.">
        <title>Genome-Based Analysis Reveals the Taxonomy and Diversity of the Family Idiomarinaceae.</title>
        <authorList>
            <person name="Liu Y."/>
            <person name="Lai Q."/>
            <person name="Shao Z."/>
        </authorList>
    </citation>
    <scope>NUCLEOTIDE SEQUENCE [LARGE SCALE GENOMIC DNA]</scope>
    <source>
        <strain evidence="4">PO-M2</strain>
    </source>
</reference>
<accession>A0A432XU65</accession>
<dbReference type="RefSeq" id="WP_126773740.1">
    <property type="nucleotide sequence ID" value="NZ_PIPX01000003.1"/>
</dbReference>
<dbReference type="InterPro" id="IPR048341">
    <property type="entry name" value="DUF1285_N"/>
</dbReference>
<feature type="domain" description="DUF1285" evidence="2">
    <location>
        <begin position="83"/>
        <end position="169"/>
    </location>
</feature>
<comment type="caution">
    <text evidence="3">The sequence shown here is derived from an EMBL/GenBank/DDBJ whole genome shotgun (WGS) entry which is preliminary data.</text>
</comment>
<dbReference type="InterPro" id="IPR048342">
    <property type="entry name" value="DUF1285_C"/>
</dbReference>
<dbReference type="Pfam" id="PF21028">
    <property type="entry name" value="DUF1285_C"/>
    <property type="match status" value="1"/>
</dbReference>